<evidence type="ECO:0000256" key="4">
    <source>
        <dbReference type="ARBA" id="ARBA00022452"/>
    </source>
</evidence>
<dbReference type="SUPFAM" id="SSF56935">
    <property type="entry name" value="Porins"/>
    <property type="match status" value="1"/>
</dbReference>
<evidence type="ECO:0000313" key="18">
    <source>
        <dbReference type="Proteomes" id="UP001379533"/>
    </source>
</evidence>
<comment type="similarity">
    <text evidence="12">Belongs to the TonB-dependent receptor family.</text>
</comment>
<dbReference type="InterPro" id="IPR012910">
    <property type="entry name" value="Plug_dom"/>
</dbReference>
<feature type="region of interest" description="Disordered" evidence="13">
    <location>
        <begin position="110"/>
        <end position="139"/>
    </location>
</feature>
<keyword evidence="8 12" id="KW-0798">TonB box</keyword>
<dbReference type="RefSeq" id="WP_394841472.1">
    <property type="nucleotide sequence ID" value="NZ_CP089982.1"/>
</dbReference>
<dbReference type="InterPro" id="IPR036942">
    <property type="entry name" value="Beta-barrel_TonB_sf"/>
</dbReference>
<evidence type="ECO:0000256" key="5">
    <source>
        <dbReference type="ARBA" id="ARBA00022692"/>
    </source>
</evidence>
<dbReference type="InterPro" id="IPR000531">
    <property type="entry name" value="Beta-barrel_TonB"/>
</dbReference>
<dbReference type="Proteomes" id="UP001379533">
    <property type="component" value="Chromosome"/>
</dbReference>
<keyword evidence="4" id="KW-1134">Transmembrane beta strand</keyword>
<dbReference type="Pfam" id="PF07715">
    <property type="entry name" value="Plug"/>
    <property type="match status" value="1"/>
</dbReference>
<dbReference type="SUPFAM" id="SSF74653">
    <property type="entry name" value="TolA/TonB C-terminal domain"/>
    <property type="match status" value="1"/>
</dbReference>
<keyword evidence="7" id="KW-1133">Transmembrane helix</keyword>
<accession>A0ABZ2JWX4</accession>
<keyword evidence="18" id="KW-1185">Reference proteome</keyword>
<keyword evidence="11" id="KW-0998">Cell outer membrane</keyword>
<evidence type="ECO:0000256" key="2">
    <source>
        <dbReference type="ARBA" id="ARBA00004571"/>
    </source>
</evidence>
<feature type="domain" description="TonB-dependent receptor-like beta-barrel" evidence="15">
    <location>
        <begin position="310"/>
        <end position="741"/>
    </location>
</feature>
<sequence>MKRLYFLFLFLVAWLGGTGPAWAQNAPPPLVPPRLLTEETIAYPQGAQGDAIVVVELTVDTGGAVTQAIIVSGEPPFTSAVLGRAPAWRFVPARRGDVDVRARVRMRIEFHPPPPAQNAPNAPTPNRPPARIEREEEVSVRGRLQEPGKITFTGGEVRQMPGAFGDAFRMMEALPGVTPIVSGLPFFYVRGAPPGNTGYYVDGIRIPLLYHFALGPGVIHPGLIDHVDFFSGAPPAQYGRFSGGILAGYTRPPATDLHGEWNVRLVDSGGMVEAPFAGGRGSVLVAGRYGYPGLLASLISPEVTVSYWDYQARASYALTNRDTLTIFAFGSSDYLGSIKEDYQTKEKREEQLFKTGFHRLDLRYDHRLGTSGKLRLALTLGADESGADIQGDSKVGNGRLRTVGLRTEIEDQLGPNVRVRAGADVVWDYSDLLDPDGNRLSPEESPYSILYAPRHDVTLGAYADVAWRPSRRVELTTGLRADVFTSRRIDQPVIHILDREHPIGAPATATVAVDPRIAARVLLMPKLTYLAAFGITHQPPSTLIPIAGLGLTERRDHLQTAFQASQGLELALPLDFTATANVFLHEYRNLSDATASCGEIPLGDWDNPCLTRRVRGRAFGLELLLRRPLTRRLTGWLSYTLSRSTREALLVGTGTNAQVEVPQRIPAEFDRTHVFQLIGAYDLGRNWRAGLRFMWYSGRPRPRFDDNGYASNLPSDTRFPPYYRIDLRLEKTWRIGRTARIAFVFEGLNVTLNKEAINIKCKLDAPDRPRTCEEEKVGPVAIPSIGVEGSF</sequence>
<keyword evidence="9 12" id="KW-0472">Membrane</keyword>
<evidence type="ECO:0000256" key="9">
    <source>
        <dbReference type="ARBA" id="ARBA00023136"/>
    </source>
</evidence>
<keyword evidence="5" id="KW-0812">Transmembrane</keyword>
<reference evidence="17 18" key="1">
    <citation type="submission" date="2021-12" db="EMBL/GenBank/DDBJ databases">
        <title>Discovery of the Pendulisporaceae a myxobacterial family with distinct sporulation behavior and unique specialized metabolism.</title>
        <authorList>
            <person name="Garcia R."/>
            <person name="Popoff A."/>
            <person name="Bader C.D."/>
            <person name="Loehr J."/>
            <person name="Walesch S."/>
            <person name="Walt C."/>
            <person name="Boldt J."/>
            <person name="Bunk B."/>
            <person name="Haeckl F.J.F.P.J."/>
            <person name="Gunesch A.P."/>
            <person name="Birkelbach J."/>
            <person name="Nuebel U."/>
            <person name="Pietschmann T."/>
            <person name="Bach T."/>
            <person name="Mueller R."/>
        </authorList>
    </citation>
    <scope>NUCLEOTIDE SEQUENCE [LARGE SCALE GENOMIC DNA]</scope>
    <source>
        <strain evidence="17 18">MSr12523</strain>
    </source>
</reference>
<dbReference type="PANTHER" id="PTHR30069:SF29">
    <property type="entry name" value="HEMOGLOBIN AND HEMOGLOBIN-HAPTOGLOBIN-BINDING PROTEIN 1-RELATED"/>
    <property type="match status" value="1"/>
</dbReference>
<name>A0ABZ2JWX4_9BACT</name>
<evidence type="ECO:0000256" key="13">
    <source>
        <dbReference type="SAM" id="MobiDB-lite"/>
    </source>
</evidence>
<dbReference type="PANTHER" id="PTHR30069">
    <property type="entry name" value="TONB-DEPENDENT OUTER MEMBRANE RECEPTOR"/>
    <property type="match status" value="1"/>
</dbReference>
<evidence type="ECO:0000259" key="16">
    <source>
        <dbReference type="Pfam" id="PF07715"/>
    </source>
</evidence>
<dbReference type="Gene3D" id="3.30.1150.10">
    <property type="match status" value="1"/>
</dbReference>
<gene>
    <name evidence="17" type="ORF">LZC95_30910</name>
</gene>
<evidence type="ECO:0000256" key="7">
    <source>
        <dbReference type="ARBA" id="ARBA00022989"/>
    </source>
</evidence>
<dbReference type="NCBIfam" id="TIGR01352">
    <property type="entry name" value="tonB_Cterm"/>
    <property type="match status" value="1"/>
</dbReference>
<feature type="signal peptide" evidence="14">
    <location>
        <begin position="1"/>
        <end position="23"/>
    </location>
</feature>
<comment type="subcellular location">
    <subcellularLocation>
        <location evidence="2">Cell outer membrane</location>
        <topology evidence="2">Multi-pass membrane protein</topology>
    </subcellularLocation>
    <subcellularLocation>
        <location evidence="1">Membrane</location>
        <topology evidence="1">Single-pass membrane protein</topology>
    </subcellularLocation>
</comment>
<organism evidence="17 18">
    <name type="scientific">Pendulispora brunnea</name>
    <dbReference type="NCBI Taxonomy" id="2905690"/>
    <lineage>
        <taxon>Bacteria</taxon>
        <taxon>Pseudomonadati</taxon>
        <taxon>Myxococcota</taxon>
        <taxon>Myxococcia</taxon>
        <taxon>Myxococcales</taxon>
        <taxon>Sorangiineae</taxon>
        <taxon>Pendulisporaceae</taxon>
        <taxon>Pendulispora</taxon>
    </lineage>
</organism>
<protein>
    <submittedName>
        <fullName evidence="17">TonB family protein</fullName>
    </submittedName>
</protein>
<evidence type="ECO:0000256" key="1">
    <source>
        <dbReference type="ARBA" id="ARBA00004167"/>
    </source>
</evidence>
<feature type="chain" id="PRO_5045073740" evidence="14">
    <location>
        <begin position="24"/>
        <end position="791"/>
    </location>
</feature>
<evidence type="ECO:0000256" key="3">
    <source>
        <dbReference type="ARBA" id="ARBA00022448"/>
    </source>
</evidence>
<evidence type="ECO:0000259" key="15">
    <source>
        <dbReference type="Pfam" id="PF00593"/>
    </source>
</evidence>
<dbReference type="EMBL" id="CP089982">
    <property type="protein sequence ID" value="WXA90852.1"/>
    <property type="molecule type" value="Genomic_DNA"/>
</dbReference>
<evidence type="ECO:0000256" key="6">
    <source>
        <dbReference type="ARBA" id="ARBA00022729"/>
    </source>
</evidence>
<evidence type="ECO:0000256" key="11">
    <source>
        <dbReference type="ARBA" id="ARBA00023237"/>
    </source>
</evidence>
<evidence type="ECO:0000313" key="17">
    <source>
        <dbReference type="EMBL" id="WXA90852.1"/>
    </source>
</evidence>
<feature type="compositionally biased region" description="Pro residues" evidence="13">
    <location>
        <begin position="111"/>
        <end position="128"/>
    </location>
</feature>
<proteinExistence type="inferred from homology"/>
<evidence type="ECO:0000256" key="10">
    <source>
        <dbReference type="ARBA" id="ARBA00023170"/>
    </source>
</evidence>
<feature type="domain" description="TonB-dependent receptor plug" evidence="16">
    <location>
        <begin position="171"/>
        <end position="243"/>
    </location>
</feature>
<dbReference type="InterPro" id="IPR039426">
    <property type="entry name" value="TonB-dep_rcpt-like"/>
</dbReference>
<keyword evidence="3" id="KW-0813">Transport</keyword>
<feature type="compositionally biased region" description="Basic and acidic residues" evidence="13">
    <location>
        <begin position="130"/>
        <end position="139"/>
    </location>
</feature>
<dbReference type="InterPro" id="IPR006260">
    <property type="entry name" value="TonB/TolA_C"/>
</dbReference>
<dbReference type="Pfam" id="PF00593">
    <property type="entry name" value="TonB_dep_Rec_b-barrel"/>
    <property type="match status" value="1"/>
</dbReference>
<dbReference type="Gene3D" id="2.40.170.20">
    <property type="entry name" value="TonB-dependent receptor, beta-barrel domain"/>
    <property type="match status" value="1"/>
</dbReference>
<evidence type="ECO:0000256" key="14">
    <source>
        <dbReference type="SAM" id="SignalP"/>
    </source>
</evidence>
<evidence type="ECO:0000256" key="8">
    <source>
        <dbReference type="ARBA" id="ARBA00023077"/>
    </source>
</evidence>
<keyword evidence="6 14" id="KW-0732">Signal</keyword>
<evidence type="ECO:0000256" key="12">
    <source>
        <dbReference type="RuleBase" id="RU003357"/>
    </source>
</evidence>
<keyword evidence="10" id="KW-0675">Receptor</keyword>